<dbReference type="AlphaFoldDB" id="A0A645IUE0"/>
<dbReference type="Pfam" id="PF13237">
    <property type="entry name" value="Fer4_10"/>
    <property type="match status" value="1"/>
</dbReference>
<proteinExistence type="predicted"/>
<dbReference type="PROSITE" id="PS51379">
    <property type="entry name" value="4FE4S_FER_2"/>
    <property type="match status" value="1"/>
</dbReference>
<dbReference type="GO" id="GO:0051539">
    <property type="term" value="F:4 iron, 4 sulfur cluster binding"/>
    <property type="evidence" value="ECO:0007669"/>
    <property type="project" value="InterPro"/>
</dbReference>
<dbReference type="GO" id="GO:0009055">
    <property type="term" value="F:electron transfer activity"/>
    <property type="evidence" value="ECO:0007669"/>
    <property type="project" value="InterPro"/>
</dbReference>
<dbReference type="EMBL" id="VSSQ01117700">
    <property type="protein sequence ID" value="MPN52014.1"/>
    <property type="molecule type" value="Genomic_DNA"/>
</dbReference>
<dbReference type="InterPro" id="IPR019554">
    <property type="entry name" value="Soluble_ligand-bd"/>
</dbReference>
<sequence length="176" mass="18753">MVFNVSTAAAIHDAIMLGKPLVERVTTVTCGVNEPGNLLLRVGTRYEDAIHACGGLVEGASKVFAGGPMTGLCAADLDVTATKATNGIVVFDEIQAKAVEESACIRCARCVHVCPIGLHPYLIRTDLDKHDTESAKQHGLMDCVLCSACSFICPARRYLSSSFKTAREDLAAKARR</sequence>
<comment type="caution">
    <text evidence="2">The sequence shown here is derived from an EMBL/GenBank/DDBJ whole genome shotgun (WGS) entry which is preliminary data.</text>
</comment>
<gene>
    <name evidence="2" type="primary">rnfC_26</name>
    <name evidence="2" type="ORF">SDC9_199666</name>
</gene>
<dbReference type="PANTHER" id="PTHR43034:SF2">
    <property type="entry name" value="ION-TRANSLOCATING OXIDOREDUCTASE COMPLEX SUBUNIT C"/>
    <property type="match status" value="1"/>
</dbReference>
<dbReference type="InterPro" id="IPR017896">
    <property type="entry name" value="4Fe4S_Fe-S-bd"/>
</dbReference>
<reference evidence="2" key="1">
    <citation type="submission" date="2019-08" db="EMBL/GenBank/DDBJ databases">
        <authorList>
            <person name="Kucharzyk K."/>
            <person name="Murdoch R.W."/>
            <person name="Higgins S."/>
            <person name="Loffler F."/>
        </authorList>
    </citation>
    <scope>NUCLEOTIDE SEQUENCE</scope>
</reference>
<evidence type="ECO:0000259" key="1">
    <source>
        <dbReference type="PROSITE" id="PS51379"/>
    </source>
</evidence>
<evidence type="ECO:0000313" key="2">
    <source>
        <dbReference type="EMBL" id="MPN52014.1"/>
    </source>
</evidence>
<dbReference type="InterPro" id="IPR010208">
    <property type="entry name" value="Ion_transpt_RnfC/RsxC"/>
</dbReference>
<dbReference type="GO" id="GO:0016020">
    <property type="term" value="C:membrane"/>
    <property type="evidence" value="ECO:0007669"/>
    <property type="project" value="InterPro"/>
</dbReference>
<name>A0A645IUE0_9ZZZZ</name>
<dbReference type="Pfam" id="PF10531">
    <property type="entry name" value="SLBB"/>
    <property type="match status" value="1"/>
</dbReference>
<dbReference type="PROSITE" id="PS00198">
    <property type="entry name" value="4FE4S_FER_1"/>
    <property type="match status" value="2"/>
</dbReference>
<feature type="domain" description="4Fe-4S ferredoxin-type" evidence="1">
    <location>
        <begin position="95"/>
        <end position="124"/>
    </location>
</feature>
<dbReference type="SUPFAM" id="SSF46548">
    <property type="entry name" value="alpha-helical ferredoxin"/>
    <property type="match status" value="1"/>
</dbReference>
<accession>A0A645IUE0</accession>
<organism evidence="2">
    <name type="scientific">bioreactor metagenome</name>
    <dbReference type="NCBI Taxonomy" id="1076179"/>
    <lineage>
        <taxon>unclassified sequences</taxon>
        <taxon>metagenomes</taxon>
        <taxon>ecological metagenomes</taxon>
    </lineage>
</organism>
<dbReference type="InterPro" id="IPR017900">
    <property type="entry name" value="4Fe4S_Fe_S_CS"/>
</dbReference>
<dbReference type="Gene3D" id="3.30.70.20">
    <property type="match status" value="1"/>
</dbReference>
<dbReference type="PANTHER" id="PTHR43034">
    <property type="entry name" value="ION-TRANSLOCATING OXIDOREDUCTASE COMPLEX SUBUNIT C"/>
    <property type="match status" value="1"/>
</dbReference>
<protein>
    <submittedName>
        <fullName evidence="2">Electron transport complex subunit RnfC</fullName>
    </submittedName>
</protein>